<proteinExistence type="predicted"/>
<gene>
    <name evidence="1" type="ORF">S03H2_57730</name>
</gene>
<protein>
    <submittedName>
        <fullName evidence="1">Uncharacterized protein</fullName>
    </submittedName>
</protein>
<sequence length="74" mass="8781">IIKGEDTGEIYIIKKFLRTTIRKFPNLILNKLMNRNIIFVSPQYELTKELTNEQLEKISDFVSHKIAENVRSRM</sequence>
<feature type="non-terminal residue" evidence="1">
    <location>
        <position position="1"/>
    </location>
</feature>
<name>X1JZU8_9ZZZZ</name>
<dbReference type="EMBL" id="BARU01037017">
    <property type="protein sequence ID" value="GAH83539.1"/>
    <property type="molecule type" value="Genomic_DNA"/>
</dbReference>
<reference evidence="1" key="1">
    <citation type="journal article" date="2014" name="Front. Microbiol.">
        <title>High frequency of phylogenetically diverse reductive dehalogenase-homologous genes in deep subseafloor sedimentary metagenomes.</title>
        <authorList>
            <person name="Kawai M."/>
            <person name="Futagami T."/>
            <person name="Toyoda A."/>
            <person name="Takaki Y."/>
            <person name="Nishi S."/>
            <person name="Hori S."/>
            <person name="Arai W."/>
            <person name="Tsubouchi T."/>
            <person name="Morono Y."/>
            <person name="Uchiyama I."/>
            <person name="Ito T."/>
            <person name="Fujiyama A."/>
            <person name="Inagaki F."/>
            <person name="Takami H."/>
        </authorList>
    </citation>
    <scope>NUCLEOTIDE SEQUENCE</scope>
    <source>
        <strain evidence="1">Expedition CK06-06</strain>
    </source>
</reference>
<organism evidence="1">
    <name type="scientific">marine sediment metagenome</name>
    <dbReference type="NCBI Taxonomy" id="412755"/>
    <lineage>
        <taxon>unclassified sequences</taxon>
        <taxon>metagenomes</taxon>
        <taxon>ecological metagenomes</taxon>
    </lineage>
</organism>
<accession>X1JZU8</accession>
<evidence type="ECO:0000313" key="1">
    <source>
        <dbReference type="EMBL" id="GAH83539.1"/>
    </source>
</evidence>
<dbReference type="AlphaFoldDB" id="X1JZU8"/>
<comment type="caution">
    <text evidence="1">The sequence shown here is derived from an EMBL/GenBank/DDBJ whole genome shotgun (WGS) entry which is preliminary data.</text>
</comment>